<accession>A0A284QK31</accession>
<evidence type="ECO:0000313" key="2">
    <source>
        <dbReference type="EMBL" id="SJK96817.1"/>
    </source>
</evidence>
<feature type="transmembrane region" description="Helical" evidence="1">
    <location>
        <begin position="80"/>
        <end position="102"/>
    </location>
</feature>
<organism evidence="2 3">
    <name type="scientific">Armillaria ostoyae</name>
    <name type="common">Armillaria root rot fungus</name>
    <dbReference type="NCBI Taxonomy" id="47428"/>
    <lineage>
        <taxon>Eukaryota</taxon>
        <taxon>Fungi</taxon>
        <taxon>Dikarya</taxon>
        <taxon>Basidiomycota</taxon>
        <taxon>Agaricomycotina</taxon>
        <taxon>Agaricomycetes</taxon>
        <taxon>Agaricomycetidae</taxon>
        <taxon>Agaricales</taxon>
        <taxon>Marasmiineae</taxon>
        <taxon>Physalacriaceae</taxon>
        <taxon>Armillaria</taxon>
    </lineage>
</organism>
<reference evidence="3" key="1">
    <citation type="journal article" date="2017" name="Nat. Ecol. Evol.">
        <title>Genome expansion and lineage-specific genetic innovations in the forest pathogenic fungi Armillaria.</title>
        <authorList>
            <person name="Sipos G."/>
            <person name="Prasanna A.N."/>
            <person name="Walter M.C."/>
            <person name="O'Connor E."/>
            <person name="Balint B."/>
            <person name="Krizsan K."/>
            <person name="Kiss B."/>
            <person name="Hess J."/>
            <person name="Varga T."/>
            <person name="Slot J."/>
            <person name="Riley R."/>
            <person name="Boka B."/>
            <person name="Rigling D."/>
            <person name="Barry K."/>
            <person name="Lee J."/>
            <person name="Mihaltcheva S."/>
            <person name="LaButti K."/>
            <person name="Lipzen A."/>
            <person name="Waldron R."/>
            <person name="Moloney N.M."/>
            <person name="Sperisen C."/>
            <person name="Kredics L."/>
            <person name="Vagvoelgyi C."/>
            <person name="Patrignani A."/>
            <person name="Fitzpatrick D."/>
            <person name="Nagy I."/>
            <person name="Doyle S."/>
            <person name="Anderson J.B."/>
            <person name="Grigoriev I.V."/>
            <person name="Gueldener U."/>
            <person name="Muensterkoetter M."/>
            <person name="Nagy L.G."/>
        </authorList>
    </citation>
    <scope>NUCLEOTIDE SEQUENCE [LARGE SCALE GENOMIC DNA]</scope>
    <source>
        <strain evidence="3">C18/9</strain>
    </source>
</reference>
<keyword evidence="1" id="KW-1133">Transmembrane helix</keyword>
<proteinExistence type="predicted"/>
<evidence type="ECO:0000313" key="3">
    <source>
        <dbReference type="Proteomes" id="UP000219338"/>
    </source>
</evidence>
<gene>
    <name evidence="2" type="ORF">ARMOST_00063</name>
</gene>
<sequence>MQSSREKHDTTERVSLVSTPCDVKSQPYRRRKHFWFYEQVPAAVLPTWLDSHAEFVRLQVHEKEDVNTERAPPLDDVINVMYLGILGALLRNPTSVIFLVAFKAKAAWRSGSARGPYKLCLMRGH</sequence>
<evidence type="ECO:0000256" key="1">
    <source>
        <dbReference type="SAM" id="Phobius"/>
    </source>
</evidence>
<keyword evidence="1" id="KW-0812">Transmembrane</keyword>
<dbReference type="Proteomes" id="UP000219338">
    <property type="component" value="Unassembled WGS sequence"/>
</dbReference>
<keyword evidence="3" id="KW-1185">Reference proteome</keyword>
<dbReference type="AlphaFoldDB" id="A0A284QK31"/>
<keyword evidence="1" id="KW-0472">Membrane</keyword>
<protein>
    <submittedName>
        <fullName evidence="2">Uncharacterized protein</fullName>
    </submittedName>
</protein>
<name>A0A284QK31_ARMOS</name>
<dbReference type="EMBL" id="FUEG01000001">
    <property type="protein sequence ID" value="SJK96817.1"/>
    <property type="molecule type" value="Genomic_DNA"/>
</dbReference>